<keyword evidence="3" id="KW-1185">Reference proteome</keyword>
<protein>
    <submittedName>
        <fullName evidence="2">Excinuclease ABC subunit A</fullName>
    </submittedName>
</protein>
<feature type="signal peptide" evidence="1">
    <location>
        <begin position="1"/>
        <end position="22"/>
    </location>
</feature>
<feature type="chain" id="PRO_5021447756" evidence="1">
    <location>
        <begin position="23"/>
        <end position="147"/>
    </location>
</feature>
<proteinExistence type="predicted"/>
<reference evidence="2 3" key="1">
    <citation type="submission" date="2019-04" db="EMBL/GenBank/DDBJ databases">
        <title>Taxonomy of novel Haliea sp. from mangrove soil of West Coast of India.</title>
        <authorList>
            <person name="Verma A."/>
            <person name="Kumar P."/>
            <person name="Krishnamurthi S."/>
        </authorList>
    </citation>
    <scope>NUCLEOTIDE SEQUENCE [LARGE SCALE GENOMIC DNA]</scope>
    <source>
        <strain evidence="2 3">SAOS-164</strain>
    </source>
</reference>
<dbReference type="AlphaFoldDB" id="A0A4Z0LZP1"/>
<dbReference type="RefSeq" id="WP_135444981.1">
    <property type="nucleotide sequence ID" value="NZ_SRLE01000009.1"/>
</dbReference>
<evidence type="ECO:0000256" key="1">
    <source>
        <dbReference type="SAM" id="SignalP"/>
    </source>
</evidence>
<keyword evidence="1" id="KW-0732">Signal</keyword>
<organism evidence="2 3">
    <name type="scientific">Mangrovimicrobium sediminis</name>
    <dbReference type="NCBI Taxonomy" id="2562682"/>
    <lineage>
        <taxon>Bacteria</taxon>
        <taxon>Pseudomonadati</taxon>
        <taxon>Pseudomonadota</taxon>
        <taxon>Gammaproteobacteria</taxon>
        <taxon>Cellvibrionales</taxon>
        <taxon>Halieaceae</taxon>
        <taxon>Mangrovimicrobium</taxon>
    </lineage>
</organism>
<dbReference type="EMBL" id="SRLE01000009">
    <property type="protein sequence ID" value="TGD72656.1"/>
    <property type="molecule type" value="Genomic_DNA"/>
</dbReference>
<evidence type="ECO:0000313" key="3">
    <source>
        <dbReference type="Proteomes" id="UP000298050"/>
    </source>
</evidence>
<dbReference type="Proteomes" id="UP000298050">
    <property type="component" value="Unassembled WGS sequence"/>
</dbReference>
<accession>A0A4Z0LZP1</accession>
<evidence type="ECO:0000313" key="2">
    <source>
        <dbReference type="EMBL" id="TGD72656.1"/>
    </source>
</evidence>
<dbReference type="OrthoDB" id="8161726at2"/>
<name>A0A4Z0LZP1_9GAMM</name>
<comment type="caution">
    <text evidence="2">The sequence shown here is derived from an EMBL/GenBank/DDBJ whole genome shotgun (WGS) entry which is preliminary data.</text>
</comment>
<sequence length="147" mass="15918">MKKIIALAAALALGAGAIGAQAKDERNHYSIADAMNLADAKAKLNRGYTFKFGNQPHAAVVEKHGEFMSNKKTNAVNKTDEYACQWAFLSAMLSFQDRIAREGGNAVINIRSYYKKNTFVSDTEFECGNGSIMAGVTFLGDVVTLAE</sequence>
<gene>
    <name evidence="2" type="ORF">E4634_14135</name>
</gene>